<feature type="transmembrane region" description="Helical" evidence="1">
    <location>
        <begin position="12"/>
        <end position="30"/>
    </location>
</feature>
<reference evidence="2 3" key="1">
    <citation type="journal article" date="2019" name="Genome Biol. Evol.">
        <title>Insights into the evolution of the New World diploid cottons (Gossypium, subgenus Houzingenia) based on genome sequencing.</title>
        <authorList>
            <person name="Grover C.E."/>
            <person name="Arick M.A. 2nd"/>
            <person name="Thrash A."/>
            <person name="Conover J.L."/>
            <person name="Sanders W.S."/>
            <person name="Peterson D.G."/>
            <person name="Frelichowski J.E."/>
            <person name="Scheffler J.A."/>
            <person name="Scheffler B.E."/>
            <person name="Wendel J.F."/>
        </authorList>
    </citation>
    <scope>NUCLEOTIDE SEQUENCE [LARGE SCALE GENOMIC DNA]</scope>
    <source>
        <strain evidence="2">0</strain>
        <tissue evidence="2">Leaf</tissue>
    </source>
</reference>
<dbReference type="EMBL" id="JABFAD010000008">
    <property type="protein sequence ID" value="MBA0804266.1"/>
    <property type="molecule type" value="Genomic_DNA"/>
</dbReference>
<keyword evidence="1" id="KW-1133">Transmembrane helix</keyword>
<dbReference type="AlphaFoldDB" id="A0A7J9H346"/>
<name>A0A7J9H346_9ROSI</name>
<evidence type="ECO:0000313" key="3">
    <source>
        <dbReference type="Proteomes" id="UP000593560"/>
    </source>
</evidence>
<gene>
    <name evidence="2" type="ORF">Gohar_003860</name>
</gene>
<proteinExistence type="predicted"/>
<protein>
    <submittedName>
        <fullName evidence="2">Uncharacterized protein</fullName>
    </submittedName>
</protein>
<accession>A0A7J9H346</accession>
<comment type="caution">
    <text evidence="2">The sequence shown here is derived from an EMBL/GenBank/DDBJ whole genome shotgun (WGS) entry which is preliminary data.</text>
</comment>
<dbReference type="Proteomes" id="UP000593560">
    <property type="component" value="Unassembled WGS sequence"/>
</dbReference>
<keyword evidence="3" id="KW-1185">Reference proteome</keyword>
<keyword evidence="1" id="KW-0472">Membrane</keyword>
<sequence length="34" mass="4077">MKVVYLLSRLHFMPQMFKFLILLLGSLVRLELNI</sequence>
<evidence type="ECO:0000256" key="1">
    <source>
        <dbReference type="SAM" id="Phobius"/>
    </source>
</evidence>
<keyword evidence="1" id="KW-0812">Transmembrane</keyword>
<organism evidence="2 3">
    <name type="scientific">Gossypium harknessii</name>
    <dbReference type="NCBI Taxonomy" id="34285"/>
    <lineage>
        <taxon>Eukaryota</taxon>
        <taxon>Viridiplantae</taxon>
        <taxon>Streptophyta</taxon>
        <taxon>Embryophyta</taxon>
        <taxon>Tracheophyta</taxon>
        <taxon>Spermatophyta</taxon>
        <taxon>Magnoliopsida</taxon>
        <taxon>eudicotyledons</taxon>
        <taxon>Gunneridae</taxon>
        <taxon>Pentapetalae</taxon>
        <taxon>rosids</taxon>
        <taxon>malvids</taxon>
        <taxon>Malvales</taxon>
        <taxon>Malvaceae</taxon>
        <taxon>Malvoideae</taxon>
        <taxon>Gossypium</taxon>
    </lineage>
</organism>
<evidence type="ECO:0000313" key="2">
    <source>
        <dbReference type="EMBL" id="MBA0804266.1"/>
    </source>
</evidence>